<dbReference type="InterPro" id="IPR019748">
    <property type="entry name" value="FERM_central"/>
</dbReference>
<dbReference type="InterPro" id="IPR014352">
    <property type="entry name" value="FERM/acyl-CoA-bd_prot_sf"/>
</dbReference>
<dbReference type="EMBL" id="OB665931">
    <property type="protein sequence ID" value="CAD7233266.1"/>
    <property type="molecule type" value="Genomic_DNA"/>
</dbReference>
<organism evidence="1">
    <name type="scientific">Cyprideis torosa</name>
    <dbReference type="NCBI Taxonomy" id="163714"/>
    <lineage>
        <taxon>Eukaryota</taxon>
        <taxon>Metazoa</taxon>
        <taxon>Ecdysozoa</taxon>
        <taxon>Arthropoda</taxon>
        <taxon>Crustacea</taxon>
        <taxon>Oligostraca</taxon>
        <taxon>Ostracoda</taxon>
        <taxon>Podocopa</taxon>
        <taxon>Podocopida</taxon>
        <taxon>Cytherocopina</taxon>
        <taxon>Cytheroidea</taxon>
        <taxon>Cytherideidae</taxon>
        <taxon>Cyprideis</taxon>
    </lineage>
</organism>
<proteinExistence type="predicted"/>
<evidence type="ECO:0000313" key="1">
    <source>
        <dbReference type="EMBL" id="CAD7233266.1"/>
    </source>
</evidence>
<accession>A0A7R8WLS1</accession>
<reference evidence="1" key="1">
    <citation type="submission" date="2020-11" db="EMBL/GenBank/DDBJ databases">
        <authorList>
            <person name="Tran Van P."/>
        </authorList>
    </citation>
    <scope>NUCLEOTIDE SEQUENCE</scope>
</reference>
<name>A0A7R8WLS1_9CRUS</name>
<dbReference type="AlphaFoldDB" id="A0A7R8WLS1"/>
<dbReference type="PANTHER" id="PTHR22692:SF33">
    <property type="entry name" value="MYOSIN"/>
    <property type="match status" value="1"/>
</dbReference>
<dbReference type="OrthoDB" id="6108017at2759"/>
<dbReference type="CDD" id="cd14473">
    <property type="entry name" value="FERM_B-lobe"/>
    <property type="match status" value="1"/>
</dbReference>
<sequence length="188" mass="22140">MQEEDLAMLAAQQYFIEFGTDMNVERLRNLLANYIPDYCLINGEENLQRWGQLLLNAYKKSYLLQEKVPLTKVKEDIVSYAKFKWPLLFSRFYEAFRLTGWVGRTGKKPEVWVNETDDAPAAEVEVKAPSKRSLSRSLTLAAAKRSRGEELWRHSRDLIRLGDDFFHRRFEQETQQFLSHYLALNYHG</sequence>
<dbReference type="InterPro" id="IPR051567">
    <property type="entry name" value="Unconventional_Myosin_ATPase"/>
</dbReference>
<dbReference type="PANTHER" id="PTHR22692">
    <property type="entry name" value="MYOSIN VII, XV"/>
    <property type="match status" value="1"/>
</dbReference>
<gene>
    <name evidence="1" type="ORF">CTOB1V02_LOCUS11089</name>
</gene>
<dbReference type="Gene3D" id="1.20.80.10">
    <property type="match status" value="1"/>
</dbReference>
<protein>
    <submittedName>
        <fullName evidence="1">Uncharacterized protein</fullName>
    </submittedName>
</protein>